<dbReference type="PRINTS" id="PR00364">
    <property type="entry name" value="DISEASERSIST"/>
</dbReference>
<evidence type="ECO:0000256" key="2">
    <source>
        <dbReference type="ARBA" id="ARBA00023015"/>
    </source>
</evidence>
<dbReference type="AlphaFoldDB" id="A0A5R8YIT1"/>
<dbReference type="GO" id="GO:0000160">
    <property type="term" value="P:phosphorelay signal transduction system"/>
    <property type="evidence" value="ECO:0007669"/>
    <property type="project" value="InterPro"/>
</dbReference>
<dbReference type="OrthoDB" id="5521887at2"/>
<evidence type="ECO:0000313" key="9">
    <source>
        <dbReference type="Proteomes" id="UP000309033"/>
    </source>
</evidence>
<dbReference type="Gene3D" id="3.40.50.300">
    <property type="entry name" value="P-loop containing nucleotide triphosphate hydrolases"/>
    <property type="match status" value="1"/>
</dbReference>
<evidence type="ECO:0000256" key="1">
    <source>
        <dbReference type="ARBA" id="ARBA00005820"/>
    </source>
</evidence>
<dbReference type="InterPro" id="IPR001867">
    <property type="entry name" value="OmpR/PhoB-type_DNA-bd"/>
</dbReference>
<feature type="DNA-binding region" description="OmpR/PhoB-type" evidence="5">
    <location>
        <begin position="1"/>
        <end position="93"/>
    </location>
</feature>
<keyword evidence="3 5" id="KW-0238">DNA-binding</keyword>
<feature type="compositionally biased region" description="Low complexity" evidence="6">
    <location>
        <begin position="818"/>
        <end position="827"/>
    </location>
</feature>
<dbReference type="InterPro" id="IPR036388">
    <property type="entry name" value="WH-like_DNA-bd_sf"/>
</dbReference>
<dbReference type="GO" id="GO:0006355">
    <property type="term" value="P:regulation of DNA-templated transcription"/>
    <property type="evidence" value="ECO:0007669"/>
    <property type="project" value="InterPro"/>
</dbReference>
<dbReference type="InterPro" id="IPR027417">
    <property type="entry name" value="P-loop_NTPase"/>
</dbReference>
<dbReference type="GO" id="GO:0043531">
    <property type="term" value="F:ADP binding"/>
    <property type="evidence" value="ECO:0007669"/>
    <property type="project" value="InterPro"/>
</dbReference>
<dbReference type="PANTHER" id="PTHR35807">
    <property type="entry name" value="TRANSCRIPTIONAL REGULATOR REDD-RELATED"/>
    <property type="match status" value="1"/>
</dbReference>
<dbReference type="Gene3D" id="1.10.10.10">
    <property type="entry name" value="Winged helix-like DNA-binding domain superfamily/Winged helix DNA-binding domain"/>
    <property type="match status" value="1"/>
</dbReference>
<keyword evidence="2" id="KW-0805">Transcription regulation</keyword>
<protein>
    <submittedName>
        <fullName evidence="8">SARP family transcriptional regulator</fullName>
    </submittedName>
</protein>
<dbReference type="SUPFAM" id="SSF48452">
    <property type="entry name" value="TPR-like"/>
    <property type="match status" value="2"/>
</dbReference>
<feature type="domain" description="OmpR/PhoB-type" evidence="7">
    <location>
        <begin position="1"/>
        <end position="93"/>
    </location>
</feature>
<dbReference type="SUPFAM" id="SSF46894">
    <property type="entry name" value="C-terminal effector domain of the bipartite response regulators"/>
    <property type="match status" value="1"/>
</dbReference>
<dbReference type="Proteomes" id="UP000309033">
    <property type="component" value="Unassembled WGS sequence"/>
</dbReference>
<name>A0A5R8YIT1_9ACTN</name>
<dbReference type="InterPro" id="IPR002182">
    <property type="entry name" value="NB-ARC"/>
</dbReference>
<organism evidence="8 9">
    <name type="scientific">Microbispora triticiradicis</name>
    <dbReference type="NCBI Taxonomy" id="2200763"/>
    <lineage>
        <taxon>Bacteria</taxon>
        <taxon>Bacillati</taxon>
        <taxon>Actinomycetota</taxon>
        <taxon>Actinomycetes</taxon>
        <taxon>Streptosporangiales</taxon>
        <taxon>Streptosporangiaceae</taxon>
        <taxon>Microbispora</taxon>
    </lineage>
</organism>
<evidence type="ECO:0000259" key="7">
    <source>
        <dbReference type="PROSITE" id="PS51755"/>
    </source>
</evidence>
<dbReference type="EMBL" id="VANP01000018">
    <property type="protein sequence ID" value="TLP52530.1"/>
    <property type="molecule type" value="Genomic_DNA"/>
</dbReference>
<dbReference type="PROSITE" id="PS51755">
    <property type="entry name" value="OMPR_PHOB"/>
    <property type="match status" value="1"/>
</dbReference>
<comment type="caution">
    <text evidence="8">The sequence shown here is derived from an EMBL/GenBank/DDBJ whole genome shotgun (WGS) entry which is preliminary data.</text>
</comment>
<evidence type="ECO:0000313" key="8">
    <source>
        <dbReference type="EMBL" id="TLP52530.1"/>
    </source>
</evidence>
<dbReference type="GO" id="GO:0003677">
    <property type="term" value="F:DNA binding"/>
    <property type="evidence" value="ECO:0007669"/>
    <property type="project" value="UniProtKB-UniRule"/>
</dbReference>
<keyword evidence="9" id="KW-1185">Reference proteome</keyword>
<evidence type="ECO:0000256" key="5">
    <source>
        <dbReference type="PROSITE-ProRule" id="PRU01091"/>
    </source>
</evidence>
<comment type="similarity">
    <text evidence="1">Belongs to the AfsR/DnrI/RedD regulatory family.</text>
</comment>
<dbReference type="InterPro" id="IPR005158">
    <property type="entry name" value="BTAD"/>
</dbReference>
<dbReference type="Gene3D" id="1.25.40.10">
    <property type="entry name" value="Tetratricopeptide repeat domain"/>
    <property type="match status" value="2"/>
</dbReference>
<dbReference type="SMART" id="SM01043">
    <property type="entry name" value="BTAD"/>
    <property type="match status" value="1"/>
</dbReference>
<dbReference type="InterPro" id="IPR011990">
    <property type="entry name" value="TPR-like_helical_dom_sf"/>
</dbReference>
<sequence length="835" mass="91396">MKFRILGPLEVVDGAHRVDLGSTRQQTALAVLLLDHSRGTSIGRLIEAVYDDNPPTTCRSQVQICISALRRVFAQYGRPNLISTHSQGYAIEVGDDDELDCDRFQNLILLARRSGAAGAAEAAVGHYREALALWRGHALEGMDSRLIRAAARRLTEDRITAHEKCIELELSLGRHREVIAELTELVERYPLREQLRGQLMTALYQSGREAEALHVYREGRRILVEELGIEPNERLRRLEHAIRVSVETGRPAPAPAAAAGVAVTAPRTGAPRMLPAGIADFTGRAPEVDAVRRLITPSPGERAPFAVPIAVITGKPGVGKSTLAVHTAHTVAERFPDGQLFAALHGGTARPVHPFDVLGRFLRALGVPGGAVPETLDERAEMYRGLLAGRTTLVVLDDAAGESQVVPLLPGSSDCSVIVTSRSRLTGLPGARNVEVETFDPDQSMRLLAHIAGEDRVRSEPASAQALAELCGQLPLALRIAGSRLSAHPHWSIEQLAGRLQDETRRLDELRHGGMGMRASIAIAYESTGEVARRLFRRLAILDFQPFPSWVSAALLDRPLHETQDLMDDLADAQLVEITGTGRGAHSRYRFHDLIRVFARERLAAEEPAAERGAALARVLSCLLHLARDAHREQYGDDYAGLHSGAARWPLPDTLVRRLVQQPLPWYERERLTLVSGIRQAAQAGLAELSWDLAICAAPFFESRVYFDDWRDTNNVAMAAARQAGDRRGQAAMHYSTGLLSAAEQRYADARGSLDTALELFRQTGDDHGVALTIRRIGLLERESGRFDEAGARRVVASRLDEEKTQAPGRRSARPARGRPASGPSPRNVETPARK</sequence>
<dbReference type="Pfam" id="PF00931">
    <property type="entry name" value="NB-ARC"/>
    <property type="match status" value="1"/>
</dbReference>
<feature type="region of interest" description="Disordered" evidence="6">
    <location>
        <begin position="797"/>
        <end position="835"/>
    </location>
</feature>
<evidence type="ECO:0000256" key="3">
    <source>
        <dbReference type="ARBA" id="ARBA00023125"/>
    </source>
</evidence>
<dbReference type="Pfam" id="PF03704">
    <property type="entry name" value="BTAD"/>
    <property type="match status" value="1"/>
</dbReference>
<dbReference type="InterPro" id="IPR051677">
    <property type="entry name" value="AfsR-DnrI-RedD_regulator"/>
</dbReference>
<dbReference type="InterPro" id="IPR016032">
    <property type="entry name" value="Sig_transdc_resp-reg_C-effctor"/>
</dbReference>
<evidence type="ECO:0000256" key="6">
    <source>
        <dbReference type="SAM" id="MobiDB-lite"/>
    </source>
</evidence>
<proteinExistence type="inferred from homology"/>
<dbReference type="CDD" id="cd15831">
    <property type="entry name" value="BTAD"/>
    <property type="match status" value="1"/>
</dbReference>
<gene>
    <name evidence="8" type="ORF">FED44_31615</name>
</gene>
<accession>A0A5R8YIT1</accession>
<keyword evidence="4" id="KW-0804">Transcription</keyword>
<dbReference type="SUPFAM" id="SSF52540">
    <property type="entry name" value="P-loop containing nucleoside triphosphate hydrolases"/>
    <property type="match status" value="1"/>
</dbReference>
<reference evidence="8" key="1">
    <citation type="submission" date="2019-05" db="EMBL/GenBank/DDBJ databases">
        <title>Isolation, diversity and antifungal activity of Actinobacteria from wheat.</title>
        <authorList>
            <person name="Yu B."/>
        </authorList>
    </citation>
    <scope>NUCLEOTIDE SEQUENCE [LARGE SCALE GENOMIC DNA]</scope>
    <source>
        <strain evidence="8">NEAU-HEGS1-5</strain>
    </source>
</reference>
<dbReference type="PANTHER" id="PTHR35807:SF1">
    <property type="entry name" value="TRANSCRIPTIONAL REGULATOR REDD"/>
    <property type="match status" value="1"/>
</dbReference>
<evidence type="ECO:0000256" key="4">
    <source>
        <dbReference type="ARBA" id="ARBA00023163"/>
    </source>
</evidence>